<dbReference type="Proteomes" id="UP001362999">
    <property type="component" value="Unassembled WGS sequence"/>
</dbReference>
<feature type="compositionally biased region" description="Basic and acidic residues" evidence="1">
    <location>
        <begin position="79"/>
        <end position="99"/>
    </location>
</feature>
<feature type="region of interest" description="Disordered" evidence="1">
    <location>
        <begin position="162"/>
        <end position="215"/>
    </location>
</feature>
<feature type="region of interest" description="Disordered" evidence="1">
    <location>
        <begin position="79"/>
        <end position="105"/>
    </location>
</feature>
<name>A0AAV9ZYR5_9AGAR</name>
<evidence type="ECO:0000313" key="3">
    <source>
        <dbReference type="Proteomes" id="UP001362999"/>
    </source>
</evidence>
<protein>
    <submittedName>
        <fullName evidence="2">Uncharacterized protein</fullName>
    </submittedName>
</protein>
<organism evidence="2 3">
    <name type="scientific">Favolaschia claudopus</name>
    <dbReference type="NCBI Taxonomy" id="2862362"/>
    <lineage>
        <taxon>Eukaryota</taxon>
        <taxon>Fungi</taxon>
        <taxon>Dikarya</taxon>
        <taxon>Basidiomycota</taxon>
        <taxon>Agaricomycotina</taxon>
        <taxon>Agaricomycetes</taxon>
        <taxon>Agaricomycetidae</taxon>
        <taxon>Agaricales</taxon>
        <taxon>Marasmiineae</taxon>
        <taxon>Mycenaceae</taxon>
        <taxon>Favolaschia</taxon>
    </lineage>
</organism>
<keyword evidence="3" id="KW-1185">Reference proteome</keyword>
<proteinExistence type="predicted"/>
<dbReference type="EMBL" id="JAWWNJ010000101">
    <property type="protein sequence ID" value="KAK6995811.1"/>
    <property type="molecule type" value="Genomic_DNA"/>
</dbReference>
<reference evidence="2 3" key="1">
    <citation type="journal article" date="2024" name="J Genomics">
        <title>Draft genome sequencing and assembly of Favolaschia claudopus CIRM-BRFM 2984 isolated from oak limbs.</title>
        <authorList>
            <person name="Navarro D."/>
            <person name="Drula E."/>
            <person name="Chaduli D."/>
            <person name="Cazenave R."/>
            <person name="Ahrendt S."/>
            <person name="Wang J."/>
            <person name="Lipzen A."/>
            <person name="Daum C."/>
            <person name="Barry K."/>
            <person name="Grigoriev I.V."/>
            <person name="Favel A."/>
            <person name="Rosso M.N."/>
            <person name="Martin F."/>
        </authorList>
    </citation>
    <scope>NUCLEOTIDE SEQUENCE [LARGE SCALE GENOMIC DNA]</scope>
    <source>
        <strain evidence="2 3">CIRM-BRFM 2984</strain>
    </source>
</reference>
<evidence type="ECO:0000313" key="2">
    <source>
        <dbReference type="EMBL" id="KAK6995811.1"/>
    </source>
</evidence>
<gene>
    <name evidence="2" type="ORF">R3P38DRAFT_3223312</name>
</gene>
<sequence>MKLLDALTDVWLSASRRHYVQCARTREPETASKRRRPERDRILDILKEAEVLELGQESPEMWQEQRQEILRKRRRAAKDMQRKTGKALSRDMTKSRDEITPPSPAPIPIASTLVQSGIPATASKARCKSHSPMIPTPRLGYLNLDRRRRPTDEMFLPEIHFHGKPAQETQHNSDDESEPLSSSIVDPDEEAGSASGDRSAEKTDLGFAQYQWELP</sequence>
<accession>A0AAV9ZYR5</accession>
<evidence type="ECO:0000256" key="1">
    <source>
        <dbReference type="SAM" id="MobiDB-lite"/>
    </source>
</evidence>
<dbReference type="AlphaFoldDB" id="A0AAV9ZYR5"/>
<comment type="caution">
    <text evidence="2">The sequence shown here is derived from an EMBL/GenBank/DDBJ whole genome shotgun (WGS) entry which is preliminary data.</text>
</comment>